<dbReference type="OrthoDB" id="4706173at2"/>
<evidence type="ECO:0000313" key="2">
    <source>
        <dbReference type="Proteomes" id="UP000019277"/>
    </source>
</evidence>
<dbReference type="InterPro" id="IPR011009">
    <property type="entry name" value="Kinase-like_dom_sf"/>
</dbReference>
<comment type="caution">
    <text evidence="1">The sequence shown here is derived from an EMBL/GenBank/DDBJ whole genome shotgun (WGS) entry which is preliminary data.</text>
</comment>
<organism evidence="1 2">
    <name type="scientific">Actinokineospora spheciospongiae</name>
    <dbReference type="NCBI Taxonomy" id="909613"/>
    <lineage>
        <taxon>Bacteria</taxon>
        <taxon>Bacillati</taxon>
        <taxon>Actinomycetota</taxon>
        <taxon>Actinomycetes</taxon>
        <taxon>Pseudonocardiales</taxon>
        <taxon>Pseudonocardiaceae</taxon>
        <taxon>Actinokineospora</taxon>
    </lineage>
</organism>
<dbReference type="AlphaFoldDB" id="W7IY06"/>
<accession>W7IY06</accession>
<reference evidence="1 2" key="1">
    <citation type="journal article" date="2014" name="Genome Announc.">
        <title>Draft Genome Sequence of the Antitrypanosomally Active Sponge-Associated Bacterium Actinokineospora sp. Strain EG49.</title>
        <authorList>
            <person name="Harjes J."/>
            <person name="Ryu T."/>
            <person name="Abdelmohsen U.R."/>
            <person name="Moitinho-Silva L."/>
            <person name="Horn H."/>
            <person name="Ravasi T."/>
            <person name="Hentschel U."/>
        </authorList>
    </citation>
    <scope>NUCLEOTIDE SEQUENCE [LARGE SCALE GENOMIC DNA]</scope>
    <source>
        <strain evidence="1 2">EG49</strain>
    </source>
</reference>
<dbReference type="SUPFAM" id="SSF56112">
    <property type="entry name" value="Protein kinase-like (PK-like)"/>
    <property type="match status" value="1"/>
</dbReference>
<dbReference type="RefSeq" id="WP_035283379.1">
    <property type="nucleotide sequence ID" value="NZ_AYXG01000113.1"/>
</dbReference>
<dbReference type="Proteomes" id="UP000019277">
    <property type="component" value="Unassembled WGS sequence"/>
</dbReference>
<name>W7IY06_9PSEU</name>
<dbReference type="STRING" id="909613.UO65_3323"/>
<sequence>MPGTPAGVAAARDGATLPPLFAEATARLGALPRPDDPAVFVHGDLRQDNTPWLDGRIASPAMQ</sequence>
<gene>
    <name evidence="1" type="ORF">UO65_3323</name>
</gene>
<evidence type="ECO:0000313" key="1">
    <source>
        <dbReference type="EMBL" id="EWC61386.1"/>
    </source>
</evidence>
<keyword evidence="2" id="KW-1185">Reference proteome</keyword>
<dbReference type="EMBL" id="AYXG01000113">
    <property type="protein sequence ID" value="EWC61386.1"/>
    <property type="molecule type" value="Genomic_DNA"/>
</dbReference>
<protein>
    <submittedName>
        <fullName evidence="1">Uncharacterized protein</fullName>
    </submittedName>
</protein>
<proteinExistence type="predicted"/>